<dbReference type="InterPro" id="IPR016152">
    <property type="entry name" value="PTrfase/Anion_transptr"/>
</dbReference>
<keyword evidence="4 7" id="KW-0808">Transferase</keyword>
<dbReference type="PROSITE" id="PS00372">
    <property type="entry name" value="PTS_EIIA_TYPE_2_HIS"/>
    <property type="match status" value="1"/>
</dbReference>
<evidence type="ECO:0000256" key="5">
    <source>
        <dbReference type="ARBA" id="ARBA00022683"/>
    </source>
</evidence>
<dbReference type="InterPro" id="IPR004715">
    <property type="entry name" value="PTS_IIA_fruc"/>
</dbReference>
<sequence length="149" mass="16565">MELLEILDEHVIKDCLVATDKVDAITKMCTLLHDNGYISDVESFKTDVLKREEIGETGIGNMIAIPHGKSTSVKKSAISICKLDREIEWETLDGKGVKVIILFGVQDDIEAAKDHLRLLAQVARKLAKEEVVESLVNANSSKEIIDCFR</sequence>
<evidence type="ECO:0000256" key="4">
    <source>
        <dbReference type="ARBA" id="ARBA00022679"/>
    </source>
</evidence>
<dbReference type="Proteomes" id="UP001140817">
    <property type="component" value="Unassembled WGS sequence"/>
</dbReference>
<accession>A0A9X2S0T1</accession>
<dbReference type="GO" id="GO:0008982">
    <property type="term" value="F:protein-N(PI)-phosphohistidine-sugar phosphotransferase activity"/>
    <property type="evidence" value="ECO:0007669"/>
    <property type="project" value="InterPro"/>
</dbReference>
<evidence type="ECO:0000313" key="8">
    <source>
        <dbReference type="Proteomes" id="UP001140817"/>
    </source>
</evidence>
<dbReference type="AlphaFoldDB" id="A0A9X2S0T1"/>
<dbReference type="EC" id="2.7.1.202" evidence="7"/>
<keyword evidence="1" id="KW-0813">Transport</keyword>
<dbReference type="PANTHER" id="PTHR47738">
    <property type="entry name" value="PTS SYSTEM FRUCTOSE-LIKE EIIA COMPONENT-RELATED"/>
    <property type="match status" value="1"/>
</dbReference>
<comment type="caution">
    <text evidence="7">The sequence shown here is derived from an EMBL/GenBank/DDBJ whole genome shotgun (WGS) entry which is preliminary data.</text>
</comment>
<dbReference type="InterPro" id="IPR051541">
    <property type="entry name" value="PTS_SugarTrans_NitroReg"/>
</dbReference>
<dbReference type="SUPFAM" id="SSF55804">
    <property type="entry name" value="Phoshotransferase/anion transport protein"/>
    <property type="match status" value="1"/>
</dbReference>
<reference evidence="7" key="1">
    <citation type="submission" date="2022-07" db="EMBL/GenBank/DDBJ databases">
        <title>Enhanced cultured diversity of the mouse gut microbiota enables custom-made synthetic communities.</title>
        <authorList>
            <person name="Afrizal A."/>
        </authorList>
    </citation>
    <scope>NUCLEOTIDE SEQUENCE</scope>
    <source>
        <strain evidence="7">DSM 29186</strain>
    </source>
</reference>
<keyword evidence="3" id="KW-0762">Sugar transport</keyword>
<protein>
    <submittedName>
        <fullName evidence="7">Fructose PTS transporter subunit IIA</fullName>
        <ecNumber evidence="7">2.7.1.202</ecNumber>
    </submittedName>
</protein>
<dbReference type="InterPro" id="IPR002178">
    <property type="entry name" value="PTS_EIIA_type-2_dom"/>
</dbReference>
<evidence type="ECO:0000256" key="1">
    <source>
        <dbReference type="ARBA" id="ARBA00022448"/>
    </source>
</evidence>
<gene>
    <name evidence="7" type="ORF">NSA58_04745</name>
</gene>
<keyword evidence="5" id="KW-0598">Phosphotransferase system</keyword>
<dbReference type="NCBIfam" id="TIGR00848">
    <property type="entry name" value="fruA"/>
    <property type="match status" value="1"/>
</dbReference>
<evidence type="ECO:0000256" key="3">
    <source>
        <dbReference type="ARBA" id="ARBA00022597"/>
    </source>
</evidence>
<dbReference type="GO" id="GO:0016020">
    <property type="term" value="C:membrane"/>
    <property type="evidence" value="ECO:0007669"/>
    <property type="project" value="InterPro"/>
</dbReference>
<dbReference type="CDD" id="cd00211">
    <property type="entry name" value="PTS_IIA_fru"/>
    <property type="match status" value="1"/>
</dbReference>
<keyword evidence="8" id="KW-1185">Reference proteome</keyword>
<dbReference type="GO" id="GO:0009401">
    <property type="term" value="P:phosphoenolpyruvate-dependent sugar phosphotransferase system"/>
    <property type="evidence" value="ECO:0007669"/>
    <property type="project" value="UniProtKB-KW"/>
</dbReference>
<dbReference type="Pfam" id="PF00359">
    <property type="entry name" value="PTS_EIIA_2"/>
    <property type="match status" value="1"/>
</dbReference>
<dbReference type="PROSITE" id="PS51094">
    <property type="entry name" value="PTS_EIIA_TYPE_2"/>
    <property type="match status" value="1"/>
</dbReference>
<evidence type="ECO:0000313" key="7">
    <source>
        <dbReference type="EMBL" id="MCR1822089.1"/>
    </source>
</evidence>
<organism evidence="7 8">
    <name type="scientific">Terrisporobacter muris</name>
    <dbReference type="NCBI Taxonomy" id="2963284"/>
    <lineage>
        <taxon>Bacteria</taxon>
        <taxon>Bacillati</taxon>
        <taxon>Bacillota</taxon>
        <taxon>Clostridia</taxon>
        <taxon>Peptostreptococcales</taxon>
        <taxon>Peptostreptococcaceae</taxon>
        <taxon>Terrisporobacter</taxon>
    </lineage>
</organism>
<feature type="domain" description="PTS EIIA type-2" evidence="6">
    <location>
        <begin position="5"/>
        <end position="149"/>
    </location>
</feature>
<dbReference type="Gene3D" id="3.40.930.10">
    <property type="entry name" value="Mannitol-specific EII, Chain A"/>
    <property type="match status" value="1"/>
</dbReference>
<keyword evidence="2" id="KW-0597">Phosphoprotein</keyword>
<dbReference type="RefSeq" id="WP_074429129.1">
    <property type="nucleotide sequence ID" value="NZ_JANKBY010000034.1"/>
</dbReference>
<evidence type="ECO:0000259" key="6">
    <source>
        <dbReference type="PROSITE" id="PS51094"/>
    </source>
</evidence>
<dbReference type="PANTHER" id="PTHR47738:SF2">
    <property type="entry name" value="PTS SYSTEM FRUCTOSE-LIKE EIIA COMPONENT"/>
    <property type="match status" value="1"/>
</dbReference>
<name>A0A9X2S0T1_9FIRM</name>
<proteinExistence type="predicted"/>
<dbReference type="EMBL" id="JANKBY010000034">
    <property type="protein sequence ID" value="MCR1822089.1"/>
    <property type="molecule type" value="Genomic_DNA"/>
</dbReference>
<evidence type="ECO:0000256" key="2">
    <source>
        <dbReference type="ARBA" id="ARBA00022553"/>
    </source>
</evidence>